<dbReference type="Proteomes" id="UP000327118">
    <property type="component" value="Unassembled WGS sequence"/>
</dbReference>
<evidence type="ECO:0000256" key="7">
    <source>
        <dbReference type="ARBA" id="ARBA00023242"/>
    </source>
</evidence>
<evidence type="ECO:0000256" key="8">
    <source>
        <dbReference type="SAM" id="MobiDB-lite"/>
    </source>
</evidence>
<accession>A0A5N6Z5R1</accession>
<dbReference type="InterPro" id="IPR036395">
    <property type="entry name" value="Cu_fist_DNA-bd_dom_sf"/>
</dbReference>
<keyword evidence="4" id="KW-0186">Copper</keyword>
<dbReference type="SMART" id="SM01090">
    <property type="entry name" value="Copper-fist"/>
    <property type="match status" value="1"/>
</dbReference>
<evidence type="ECO:0000256" key="2">
    <source>
        <dbReference type="ARBA" id="ARBA00022723"/>
    </source>
</evidence>
<feature type="region of interest" description="Disordered" evidence="8">
    <location>
        <begin position="82"/>
        <end position="114"/>
    </location>
</feature>
<dbReference type="GO" id="GO:0005634">
    <property type="term" value="C:nucleus"/>
    <property type="evidence" value="ECO:0007669"/>
    <property type="project" value="UniProtKB-SubCell"/>
</dbReference>
<feature type="compositionally biased region" description="Polar residues" evidence="8">
    <location>
        <begin position="132"/>
        <end position="142"/>
    </location>
</feature>
<reference evidence="11" key="1">
    <citation type="submission" date="2019-04" db="EMBL/GenBank/DDBJ databases">
        <title>Friends and foes A comparative genomics studyof 23 Aspergillus species from section Flavi.</title>
        <authorList>
            <consortium name="DOE Joint Genome Institute"/>
            <person name="Kjaerbolling I."/>
            <person name="Vesth T."/>
            <person name="Frisvad J.C."/>
            <person name="Nybo J.L."/>
            <person name="Theobald S."/>
            <person name="Kildgaard S."/>
            <person name="Isbrandt T."/>
            <person name="Kuo A."/>
            <person name="Sato A."/>
            <person name="Lyhne E.K."/>
            <person name="Kogle M.E."/>
            <person name="Wiebenga A."/>
            <person name="Kun R.S."/>
            <person name="Lubbers R.J."/>
            <person name="Makela M.R."/>
            <person name="Barry K."/>
            <person name="Chovatia M."/>
            <person name="Clum A."/>
            <person name="Daum C."/>
            <person name="Haridas S."/>
            <person name="He G."/>
            <person name="LaButti K."/>
            <person name="Lipzen A."/>
            <person name="Mondo S."/>
            <person name="Riley R."/>
            <person name="Salamov A."/>
            <person name="Simmons B.A."/>
            <person name="Magnuson J.K."/>
            <person name="Henrissat B."/>
            <person name="Mortensen U.H."/>
            <person name="Larsen T.O."/>
            <person name="Devries R.P."/>
            <person name="Grigoriev I.V."/>
            <person name="Machida M."/>
            <person name="Baker S.E."/>
            <person name="Andersen M.R."/>
        </authorList>
    </citation>
    <scope>NUCLEOTIDE SEQUENCE [LARGE SCALE GENOMIC DNA]</scope>
    <source>
        <strain evidence="11">CBS 553.77</strain>
    </source>
</reference>
<dbReference type="PANTHER" id="PTHR28088:SF9">
    <property type="entry name" value="TRANSCRIPTION FACTOR GRISEA, PUTATIVE (AFU_ORTHOLOGUE AFUA_1G13190)-RELATED"/>
    <property type="match status" value="1"/>
</dbReference>
<evidence type="ECO:0000313" key="10">
    <source>
        <dbReference type="EMBL" id="KAE8352738.1"/>
    </source>
</evidence>
<evidence type="ECO:0000256" key="4">
    <source>
        <dbReference type="ARBA" id="ARBA00023008"/>
    </source>
</evidence>
<feature type="compositionally biased region" description="Polar residues" evidence="8">
    <location>
        <begin position="207"/>
        <end position="238"/>
    </location>
</feature>
<evidence type="ECO:0000256" key="6">
    <source>
        <dbReference type="ARBA" id="ARBA00023163"/>
    </source>
</evidence>
<dbReference type="PANTHER" id="PTHR28088">
    <property type="entry name" value="TRANSCRIPTIONAL ACTIVATOR HAA1-RELATED"/>
    <property type="match status" value="1"/>
</dbReference>
<proteinExistence type="predicted"/>
<dbReference type="OrthoDB" id="5600085at2759"/>
<dbReference type="InterPro" id="IPR051763">
    <property type="entry name" value="Copper_Homeo_Regul"/>
</dbReference>
<evidence type="ECO:0000256" key="1">
    <source>
        <dbReference type="ARBA" id="ARBA00004123"/>
    </source>
</evidence>
<gene>
    <name evidence="10" type="ORF">BDV28DRAFT_120892</name>
</gene>
<dbReference type="PROSITE" id="PS50073">
    <property type="entry name" value="COPPER_FIST_2"/>
    <property type="match status" value="1"/>
</dbReference>
<keyword evidence="6" id="KW-0804">Transcription</keyword>
<dbReference type="GO" id="GO:0006878">
    <property type="term" value="P:intracellular copper ion homeostasis"/>
    <property type="evidence" value="ECO:0007669"/>
    <property type="project" value="TreeGrafter"/>
</dbReference>
<feature type="region of interest" description="Disordered" evidence="8">
    <location>
        <begin position="128"/>
        <end position="238"/>
    </location>
</feature>
<dbReference type="Pfam" id="PF00649">
    <property type="entry name" value="Copper-fist"/>
    <property type="match status" value="1"/>
</dbReference>
<keyword evidence="7" id="KW-0539">Nucleus</keyword>
<organism evidence="10 11">
    <name type="scientific">Aspergillus coremiiformis</name>
    <dbReference type="NCBI Taxonomy" id="138285"/>
    <lineage>
        <taxon>Eukaryota</taxon>
        <taxon>Fungi</taxon>
        <taxon>Dikarya</taxon>
        <taxon>Ascomycota</taxon>
        <taxon>Pezizomycotina</taxon>
        <taxon>Eurotiomycetes</taxon>
        <taxon>Eurotiomycetidae</taxon>
        <taxon>Eurotiales</taxon>
        <taxon>Aspergillaceae</taxon>
        <taxon>Aspergillus</taxon>
        <taxon>Aspergillus subgen. Circumdati</taxon>
    </lineage>
</organism>
<comment type="subcellular location">
    <subcellularLocation>
        <location evidence="1">Nucleus</location>
    </subcellularLocation>
</comment>
<dbReference type="GO" id="GO:0000978">
    <property type="term" value="F:RNA polymerase II cis-regulatory region sequence-specific DNA binding"/>
    <property type="evidence" value="ECO:0007669"/>
    <property type="project" value="TreeGrafter"/>
</dbReference>
<evidence type="ECO:0000256" key="5">
    <source>
        <dbReference type="ARBA" id="ARBA00023015"/>
    </source>
</evidence>
<dbReference type="GO" id="GO:0000981">
    <property type="term" value="F:DNA-binding transcription factor activity, RNA polymerase II-specific"/>
    <property type="evidence" value="ECO:0007669"/>
    <property type="project" value="TreeGrafter"/>
</dbReference>
<dbReference type="SUPFAM" id="SSF57879">
    <property type="entry name" value="Zinc domain conserved in yeast copper-regulated transcription factors"/>
    <property type="match status" value="1"/>
</dbReference>
<name>A0A5N6Z5R1_9EURO</name>
<sequence length="535" mass="57981">MPLDEEGAKWSCEPCIRGHRSSKCQHFDRLMMKVPKAGRPLAKCPHPKGTCSCQKLFAFMIRIPKGSTCLCRPVYQVPVDQNDSAPTTPTTSAPTASPAPGKIQKSSRRQMKTAPESIAKALGSIPDFGKQRVQNGSSSHLSPYNPGVRTIQNSLPQSVGVPNPRLTHQILDNSEDLKPQGRSCCSQKPHPSVQTKPQDSNCKKPESPTQNGHSAEPTTDRLSVPFTPSLTATSSFTPISTPQISSWQDLNAAEQNHFYSQFVSHQPPTGPPYLPDYLLHATPKAVALSFPHRDFTDNGLTQAFIPHSLPQHGHDSGYTASENIIGDSPHACSCGDNCQCLGCAAHPFNNTTRQHVQEMGLLVAFDGEDQTMNHMNGYRTPSLHSKQHNAAPLDYPYTNFSHTLHNNTQPLMMHSYGEQASTPGFATTGYSSPPAEYMSEQQLMEPSEYYTLEYPVGLPSGCSDVTGSCQCGNDCSCVGCLTHSGHNGFSLDPVTSEASNLSPICPVTSPDNSGFSMPRAHTLNDISVPSLSPRI</sequence>
<feature type="compositionally biased region" description="Low complexity" evidence="8">
    <location>
        <begin position="84"/>
        <end position="100"/>
    </location>
</feature>
<dbReference type="GO" id="GO:0005507">
    <property type="term" value="F:copper ion binding"/>
    <property type="evidence" value="ECO:0007669"/>
    <property type="project" value="InterPro"/>
</dbReference>
<evidence type="ECO:0000256" key="3">
    <source>
        <dbReference type="ARBA" id="ARBA00022833"/>
    </source>
</evidence>
<evidence type="ECO:0000259" key="9">
    <source>
        <dbReference type="PROSITE" id="PS50073"/>
    </source>
</evidence>
<evidence type="ECO:0000313" key="11">
    <source>
        <dbReference type="Proteomes" id="UP000327118"/>
    </source>
</evidence>
<dbReference type="GO" id="GO:0045944">
    <property type="term" value="P:positive regulation of transcription by RNA polymerase II"/>
    <property type="evidence" value="ECO:0007669"/>
    <property type="project" value="TreeGrafter"/>
</dbReference>
<protein>
    <recommendedName>
        <fullName evidence="9">Copper-fist domain-containing protein</fullName>
    </recommendedName>
</protein>
<keyword evidence="5" id="KW-0805">Transcription regulation</keyword>
<dbReference type="GO" id="GO:0006879">
    <property type="term" value="P:intracellular iron ion homeostasis"/>
    <property type="evidence" value="ECO:0007669"/>
    <property type="project" value="TreeGrafter"/>
</dbReference>
<dbReference type="InterPro" id="IPR001083">
    <property type="entry name" value="Cu_fist_DNA-bd_dom"/>
</dbReference>
<feature type="domain" description="Copper-fist" evidence="9">
    <location>
        <begin position="6"/>
        <end position="41"/>
    </location>
</feature>
<dbReference type="SMART" id="SM00412">
    <property type="entry name" value="Cu_FIST"/>
    <property type="match status" value="1"/>
</dbReference>
<keyword evidence="3" id="KW-0862">Zinc</keyword>
<dbReference type="AlphaFoldDB" id="A0A5N6Z5R1"/>
<dbReference type="FunFam" id="3.90.430.10:FF:000001">
    <property type="entry name" value="Copper fist DNA-binding protein"/>
    <property type="match status" value="1"/>
</dbReference>
<dbReference type="Gene3D" id="3.90.430.10">
    <property type="entry name" value="Copper fist DNA-binding domain"/>
    <property type="match status" value="1"/>
</dbReference>
<keyword evidence="11" id="KW-1185">Reference proteome</keyword>
<keyword evidence="2" id="KW-0479">Metal-binding</keyword>
<dbReference type="EMBL" id="ML739120">
    <property type="protein sequence ID" value="KAE8352738.1"/>
    <property type="molecule type" value="Genomic_DNA"/>
</dbReference>